<dbReference type="GO" id="GO:0005509">
    <property type="term" value="F:calcium ion binding"/>
    <property type="evidence" value="ECO:0007669"/>
    <property type="project" value="InterPro"/>
</dbReference>
<feature type="region of interest" description="Disordered" evidence="9">
    <location>
        <begin position="305"/>
        <end position="428"/>
    </location>
</feature>
<dbReference type="InterPro" id="IPR018957">
    <property type="entry name" value="Znf_C3HC4_RING-type"/>
</dbReference>
<feature type="domain" description="RING-type" evidence="10">
    <location>
        <begin position="236"/>
        <end position="284"/>
    </location>
</feature>
<dbReference type="InterPro" id="IPR017907">
    <property type="entry name" value="Znf_RING_CS"/>
</dbReference>
<evidence type="ECO:0000256" key="7">
    <source>
        <dbReference type="PROSITE-ProRule" id="PRU00175"/>
    </source>
</evidence>
<evidence type="ECO:0000259" key="10">
    <source>
        <dbReference type="PROSITE" id="PS50089"/>
    </source>
</evidence>
<feature type="compositionally biased region" description="Low complexity" evidence="9">
    <location>
        <begin position="561"/>
        <end position="572"/>
    </location>
</feature>
<name>A0A2G7FZC8_9EURO</name>
<feature type="compositionally biased region" description="Polar residues" evidence="9">
    <location>
        <begin position="508"/>
        <end position="522"/>
    </location>
</feature>
<dbReference type="GO" id="GO:0005886">
    <property type="term" value="C:plasma membrane"/>
    <property type="evidence" value="ECO:0007669"/>
    <property type="project" value="TreeGrafter"/>
</dbReference>
<dbReference type="GO" id="GO:0009691">
    <property type="term" value="P:cytokinin biosynthetic process"/>
    <property type="evidence" value="ECO:0007669"/>
    <property type="project" value="InterPro"/>
</dbReference>
<dbReference type="PANTHER" id="PTHR10502">
    <property type="entry name" value="ANNEXIN"/>
    <property type="match status" value="1"/>
</dbReference>
<feature type="compositionally biased region" description="Basic and acidic residues" evidence="9">
    <location>
        <begin position="347"/>
        <end position="372"/>
    </location>
</feature>
<feature type="compositionally biased region" description="Basic and acidic residues" evidence="9">
    <location>
        <begin position="379"/>
        <end position="404"/>
    </location>
</feature>
<feature type="region of interest" description="Disordered" evidence="9">
    <location>
        <begin position="992"/>
        <end position="1079"/>
    </location>
</feature>
<feature type="compositionally biased region" description="Pro residues" evidence="9">
    <location>
        <begin position="1162"/>
        <end position="1181"/>
    </location>
</feature>
<dbReference type="PRINTS" id="PR00196">
    <property type="entry name" value="ANNEXIN"/>
</dbReference>
<dbReference type="PROSITE" id="PS50089">
    <property type="entry name" value="ZF_RING_2"/>
    <property type="match status" value="1"/>
</dbReference>
<comment type="domain">
    <text evidence="8">A pair of annexin repeats may form one binding site for calcium and phospholipid.</text>
</comment>
<keyword evidence="6 8" id="KW-0041">Annexin</keyword>
<evidence type="ECO:0000256" key="3">
    <source>
        <dbReference type="ARBA" id="ARBA00022737"/>
    </source>
</evidence>
<dbReference type="PROSITE" id="PS00223">
    <property type="entry name" value="ANNEXIN_1"/>
    <property type="match status" value="1"/>
</dbReference>
<dbReference type="GO" id="GO:0012506">
    <property type="term" value="C:vesicle membrane"/>
    <property type="evidence" value="ECO:0007669"/>
    <property type="project" value="TreeGrafter"/>
</dbReference>
<dbReference type="Pfam" id="PF00191">
    <property type="entry name" value="Annexin"/>
    <property type="match status" value="4"/>
</dbReference>
<dbReference type="GO" id="GO:0005544">
    <property type="term" value="F:calcium-dependent phospholipid binding"/>
    <property type="evidence" value="ECO:0007669"/>
    <property type="project" value="UniProtKB-KW"/>
</dbReference>
<dbReference type="SUPFAM" id="SSF102405">
    <property type="entry name" value="MCP/YpsA-like"/>
    <property type="match status" value="1"/>
</dbReference>
<dbReference type="PROSITE" id="PS00518">
    <property type="entry name" value="ZF_RING_1"/>
    <property type="match status" value="1"/>
</dbReference>
<dbReference type="Gene3D" id="3.30.40.10">
    <property type="entry name" value="Zinc/RING finger domain, C3HC4 (zinc finger)"/>
    <property type="match status" value="1"/>
</dbReference>
<dbReference type="PROSITE" id="PS51897">
    <property type="entry name" value="ANNEXIN_2"/>
    <property type="match status" value="4"/>
</dbReference>
<dbReference type="GO" id="GO:0008270">
    <property type="term" value="F:zinc ion binding"/>
    <property type="evidence" value="ECO:0007669"/>
    <property type="project" value="UniProtKB-KW"/>
</dbReference>
<keyword evidence="8" id="KW-0111">Calcium/phospholipid-binding</keyword>
<dbReference type="SUPFAM" id="SSF57850">
    <property type="entry name" value="RING/U-box"/>
    <property type="match status" value="2"/>
</dbReference>
<accession>A0A2G7FZC8</accession>
<dbReference type="STRING" id="656916.A0A2G7FZC8"/>
<proteinExistence type="inferred from homology"/>
<dbReference type="SMART" id="SM00335">
    <property type="entry name" value="ANX"/>
    <property type="match status" value="4"/>
</dbReference>
<dbReference type="InterPro" id="IPR001464">
    <property type="entry name" value="Annexin"/>
</dbReference>
<keyword evidence="12" id="KW-1185">Reference proteome</keyword>
<dbReference type="InterPro" id="IPR018252">
    <property type="entry name" value="Annexin_repeat_CS"/>
</dbReference>
<protein>
    <recommendedName>
        <fullName evidence="8">Annexin</fullName>
    </recommendedName>
</protein>
<keyword evidence="5" id="KW-0862">Zinc</keyword>
<dbReference type="InterPro" id="IPR018502">
    <property type="entry name" value="Annexin_repeat"/>
</dbReference>
<feature type="compositionally biased region" description="Polar residues" evidence="9">
    <location>
        <begin position="663"/>
        <end position="681"/>
    </location>
</feature>
<evidence type="ECO:0000256" key="5">
    <source>
        <dbReference type="ARBA" id="ARBA00022833"/>
    </source>
</evidence>
<keyword evidence="2" id="KW-0479">Metal-binding</keyword>
<dbReference type="GO" id="GO:0001786">
    <property type="term" value="F:phosphatidylserine binding"/>
    <property type="evidence" value="ECO:0007669"/>
    <property type="project" value="TreeGrafter"/>
</dbReference>
<evidence type="ECO:0000256" key="8">
    <source>
        <dbReference type="RuleBase" id="RU003540"/>
    </source>
</evidence>
<dbReference type="PANTHER" id="PTHR10502:SF102">
    <property type="entry name" value="ANNEXIN B11"/>
    <property type="match status" value="1"/>
</dbReference>
<dbReference type="GO" id="GO:0005634">
    <property type="term" value="C:nucleus"/>
    <property type="evidence" value="ECO:0007669"/>
    <property type="project" value="TreeGrafter"/>
</dbReference>
<dbReference type="InterPro" id="IPR009117">
    <property type="entry name" value="ANX14"/>
</dbReference>
<evidence type="ECO:0000256" key="1">
    <source>
        <dbReference type="ARBA" id="ARBA00007831"/>
    </source>
</evidence>
<evidence type="ECO:0000313" key="11">
    <source>
        <dbReference type="EMBL" id="PIG85221.1"/>
    </source>
</evidence>
<feature type="compositionally biased region" description="Polar residues" evidence="9">
    <location>
        <begin position="611"/>
        <end position="620"/>
    </location>
</feature>
<sequence length="1783" mass="196424">MIIMHRCHQWLRKQTTFVSQSLHVLAGSLWYGDLDTVPLKSPAQWITSQDVRPWTDLETSSVYNSMKPVRALFGIEADCLPTDHTCWRMGYPYPVQLTQWSFASARDHPLLQQYIKNLAHQLQKISNHHGGLQTSAARTELQALDPLTLTGPEAVTRAAQEWFNVSAGLRWNALTGLRDGGKAKLVDDVLILPITSFSPGRGKYGNMGSKPITDPTALVHHHGQGSWKKFNLVAEICTELLYQPLTLLDCLHTFCGSCLKEWFSVQASRHRSSSSARFTCPSCRAVVRETRPNATVTTLLDMVLTANPDRARPEAEKEEIAQRYKPGQPVFPTAASPGNSTSESDDEDRRLMEEVRELSLRESGPRTREHRSARSTRARRGESADGDRRREDGRSRQQREEERAARRHARSALPDASDRTRQIEHQSSLRSLLSLSDTETMQAEILRQILEEGLLDDIDMDNLGPAQEEELSERIADAYRRRHRLRSRSQQRNGAQEEAHASNRPRARSQSVQRSQPASGSRGSPAHPPVSRPYLLEPLVPRSSVSGHQRRLSDQGSRQRVSPIPVSSASSSEVNLRPAARSSSDMIADRPRGSQATRVRAADSAPRTRRATASEQSTPNIWVAGGNDRELRRQRPARQSVDSPTSVSSLVRSPRTASFALRSEQNLANSPTATSLTPETNSPARAEGRSRPSSSRSNGPQATTYYIEPSISCDRCGRSSIQYELHKKCRLCKDGDYHICLRCYRLGRGCLDWPGFGVSAKADLDRIHASSNGLATPSQESQHILLSLKYNRPSDTARRTTRDGREVTNENPARRLQTGLFCDICQTSADTCFWKCNQCNEGDWGFCNKCVNEGKCCTHALLPICRVTPDSPSTPATPAAPGDVANGSAAPLAGAETLKVLSFSTNCDICANQIPASTLRFHCLQCNEGDYDTCANCYLKLVATAKIRKENGHNGWRRCLKGHRMVVVGFEDHEEGQKRVIVRDLVGGRALKDEHLQPSSPPASPSVTRTFVAGSGIVPSPELGTGDWSWKEGAERRKKASRIRAPWSSTLGDRTNSYSEPSTPTTPTPNASSSPRFPPDGGIGLVVHALWPWYPENGVKDELMFPRGAEITEAENINDDCHGAPQGFPQPPYPQQPGYGGPPPGQYNRPPPAHPGQYDRPPVAPPGQPGYPPHGHPPPGPGYHSSPPSHSPYGAPPQQFPPHGGAGYPPGPQPGPYGGGPVGGYPSQHPQQPVHSAPPAQPSPGYNPGQIAPGDFHREADGLRKAMKGFGTDEKSLIQILSKVDALQMAAIRQTYANYIRRDLYKDVKSETSGYFRDGLLAVIDGPLMHDVTSAREAVKGIGTKEWLLNDVLVSRSNADLRAIKAAYERTFSRSLEKDVQSDLSYETQNLFGMILRADRHEESFPIDPRTIEEETKSLHSATAARMRNNVQEVCGIFARSSDNELRAINQAFSARYNASLEKHIDKEFSGHMKDALLQMLRGALDPAMRDAELLEDCMKGMGTKDVKLVSRIVRIHWNRSHKDQVKRAYRHRYGKDLIERVRGETSGDYQRLMVALLDCGATAGKDPVHLEAARALAYEFHKNNVQLVYGGGTSGLMGEIAKTLVSLSGPKAVHGIIPRALVKVSAKNSNGKASTTATGGKTAERVVSESLDGDEIPESEYGVTTIVQDMHTRKRLMATKVMEGGPGSGFVTLAGGFGTIEEVMEMTTWNQLGIHRVGVVLLNINGYWDGLLAWVRNAVKEGFISAENGSILAEASDVKEVWPKLLEYRCSQDRFQLNWGEE</sequence>
<evidence type="ECO:0000313" key="12">
    <source>
        <dbReference type="Proteomes" id="UP000231358"/>
    </source>
</evidence>
<evidence type="ECO:0000256" key="4">
    <source>
        <dbReference type="ARBA" id="ARBA00022771"/>
    </source>
</evidence>
<feature type="compositionally biased region" description="Low complexity" evidence="9">
    <location>
        <begin position="1055"/>
        <end position="1075"/>
    </location>
</feature>
<dbReference type="Proteomes" id="UP000231358">
    <property type="component" value="Unassembled WGS sequence"/>
</dbReference>
<dbReference type="Pfam" id="PF03641">
    <property type="entry name" value="Lysine_decarbox"/>
    <property type="match status" value="1"/>
</dbReference>
<dbReference type="FunFam" id="1.10.220.10:FF:000005">
    <property type="entry name" value="Annexin"/>
    <property type="match status" value="1"/>
</dbReference>
<organism evidence="11 12">
    <name type="scientific">Aspergillus arachidicola</name>
    <dbReference type="NCBI Taxonomy" id="656916"/>
    <lineage>
        <taxon>Eukaryota</taxon>
        <taxon>Fungi</taxon>
        <taxon>Dikarya</taxon>
        <taxon>Ascomycota</taxon>
        <taxon>Pezizomycotina</taxon>
        <taxon>Eurotiomycetes</taxon>
        <taxon>Eurotiomycetidae</taxon>
        <taxon>Eurotiales</taxon>
        <taxon>Aspergillaceae</taxon>
        <taxon>Aspergillus</taxon>
        <taxon>Aspergillus subgen. Circumdati</taxon>
    </lineage>
</organism>
<comment type="similarity">
    <text evidence="1 8">Belongs to the annexin family.</text>
</comment>
<dbReference type="FunFam" id="3.40.50.450:FF:000018">
    <property type="entry name" value="Lysine decarboxylase-like protein"/>
    <property type="match status" value="1"/>
</dbReference>
<feature type="compositionally biased region" description="Low complexity" evidence="9">
    <location>
        <begin position="1182"/>
        <end position="1193"/>
    </location>
</feature>
<dbReference type="SUPFAM" id="SSF47874">
    <property type="entry name" value="Annexin"/>
    <property type="match status" value="1"/>
</dbReference>
<feature type="compositionally biased region" description="Polar residues" evidence="9">
    <location>
        <begin position="640"/>
        <end position="651"/>
    </location>
</feature>
<evidence type="ECO:0000256" key="9">
    <source>
        <dbReference type="SAM" id="MobiDB-lite"/>
    </source>
</evidence>
<dbReference type="InterPro" id="IPR013083">
    <property type="entry name" value="Znf_RING/FYVE/PHD"/>
</dbReference>
<keyword evidence="8" id="KW-0106">Calcium</keyword>
<dbReference type="InterPro" id="IPR037104">
    <property type="entry name" value="Annexin_sf"/>
</dbReference>
<feature type="compositionally biased region" description="Basic and acidic residues" evidence="9">
    <location>
        <begin position="309"/>
        <end position="322"/>
    </location>
</feature>
<feature type="region of interest" description="Disordered" evidence="9">
    <location>
        <begin position="1118"/>
        <end position="1256"/>
    </location>
</feature>
<keyword evidence="3 8" id="KW-0677">Repeat</keyword>
<dbReference type="NCBIfam" id="TIGR00730">
    <property type="entry name" value="Rossman fold protein, TIGR00730 family"/>
    <property type="match status" value="1"/>
</dbReference>
<dbReference type="InterPro" id="IPR001841">
    <property type="entry name" value="Znf_RING"/>
</dbReference>
<dbReference type="Gene3D" id="3.90.550.20">
    <property type="match status" value="1"/>
</dbReference>
<dbReference type="SMART" id="SM00184">
    <property type="entry name" value="RING"/>
    <property type="match status" value="1"/>
</dbReference>
<feature type="region of interest" description="Disordered" evidence="9">
    <location>
        <begin position="484"/>
        <end position="703"/>
    </location>
</feature>
<dbReference type="InterPro" id="IPR005269">
    <property type="entry name" value="LOG"/>
</dbReference>
<dbReference type="GO" id="GO:0005737">
    <property type="term" value="C:cytoplasm"/>
    <property type="evidence" value="ECO:0007669"/>
    <property type="project" value="TreeGrafter"/>
</dbReference>
<evidence type="ECO:0000256" key="6">
    <source>
        <dbReference type="ARBA" id="ARBA00023216"/>
    </source>
</evidence>
<comment type="caution">
    <text evidence="11">The sequence shown here is derived from an EMBL/GenBank/DDBJ whole genome shotgun (WGS) entry which is preliminary data.</text>
</comment>
<dbReference type="Gene3D" id="1.10.220.10">
    <property type="entry name" value="Annexin"/>
    <property type="match status" value="4"/>
</dbReference>
<feature type="compositionally biased region" description="Pro residues" evidence="9">
    <location>
        <begin position="1128"/>
        <end position="1154"/>
    </location>
</feature>
<dbReference type="Pfam" id="PF00097">
    <property type="entry name" value="zf-C3HC4"/>
    <property type="match status" value="1"/>
</dbReference>
<dbReference type="EMBL" id="NEXV01000336">
    <property type="protein sequence ID" value="PIG85221.1"/>
    <property type="molecule type" value="Genomic_DNA"/>
</dbReference>
<dbReference type="PRINTS" id="PR01813">
    <property type="entry name" value="ANNEXINFUNGI"/>
</dbReference>
<dbReference type="InterPro" id="IPR031100">
    <property type="entry name" value="LOG_fam"/>
</dbReference>
<evidence type="ECO:0000256" key="2">
    <source>
        <dbReference type="ARBA" id="ARBA00022723"/>
    </source>
</evidence>
<dbReference type="Gene3D" id="3.40.50.450">
    <property type="match status" value="1"/>
</dbReference>
<gene>
    <name evidence="11" type="ORF">AARAC_006694</name>
</gene>
<keyword evidence="4 7" id="KW-0863">Zinc-finger</keyword>
<reference evidence="11 12" key="1">
    <citation type="submission" date="2017-05" db="EMBL/GenBank/DDBJ databases">
        <title>Genome sequence for an aflatoxigenic pathogen of Argentinian peanut, Aspergillus arachidicola.</title>
        <authorList>
            <person name="Moore G."/>
            <person name="Beltz S.B."/>
            <person name="Mack B.M."/>
        </authorList>
    </citation>
    <scope>NUCLEOTIDE SEQUENCE [LARGE SCALE GENOMIC DNA]</scope>
    <source>
        <strain evidence="11 12">CBS 117610</strain>
    </source>
</reference>
<dbReference type="GO" id="GO:0016787">
    <property type="term" value="F:hydrolase activity"/>
    <property type="evidence" value="ECO:0007669"/>
    <property type="project" value="InterPro"/>
</dbReference>